<dbReference type="GO" id="GO:0016887">
    <property type="term" value="F:ATP hydrolysis activity"/>
    <property type="evidence" value="ECO:0007669"/>
    <property type="project" value="InterPro"/>
</dbReference>
<dbReference type="SUPFAM" id="SSF52540">
    <property type="entry name" value="P-loop containing nucleoside triphosphate hydrolases"/>
    <property type="match status" value="1"/>
</dbReference>
<keyword evidence="7" id="KW-0963">Cytoplasm</keyword>
<evidence type="ECO:0000256" key="7">
    <source>
        <dbReference type="ARBA" id="ARBA00022490"/>
    </source>
</evidence>
<dbReference type="InterPro" id="IPR030921">
    <property type="entry name" value="LPS_export_LptB"/>
</dbReference>
<evidence type="ECO:0000256" key="11">
    <source>
        <dbReference type="ARBA" id="ARBA00022967"/>
    </source>
</evidence>
<dbReference type="RefSeq" id="WP_062069270.1">
    <property type="nucleotide sequence ID" value="NZ_CP013265.1"/>
</dbReference>
<comment type="function">
    <text evidence="13">Part of the ABC transporter complex LptBFG involved in the translocation of lipopolysaccharide (LPS) from the inner membrane to the outer membrane. Probably responsible for energy coupling to the transport system.</text>
</comment>
<protein>
    <recommendedName>
        <fullName evidence="4">Lipopolysaccharide export system ATP-binding protein LptB</fullName>
    </recommendedName>
</protein>
<dbReference type="OrthoDB" id="9806149at2"/>
<dbReference type="PROSITE" id="PS50893">
    <property type="entry name" value="ABC_TRANSPORTER_2"/>
    <property type="match status" value="1"/>
</dbReference>
<evidence type="ECO:0000256" key="8">
    <source>
        <dbReference type="ARBA" id="ARBA00022519"/>
    </source>
</evidence>
<keyword evidence="18" id="KW-1185">Reference proteome</keyword>
<evidence type="ECO:0000256" key="9">
    <source>
        <dbReference type="ARBA" id="ARBA00022741"/>
    </source>
</evidence>
<evidence type="ECO:0000256" key="1">
    <source>
        <dbReference type="ARBA" id="ARBA00004496"/>
    </source>
</evidence>
<evidence type="ECO:0000313" key="18">
    <source>
        <dbReference type="Proteomes" id="UP000056968"/>
    </source>
</evidence>
<keyword evidence="5" id="KW-0813">Transport</keyword>
<dbReference type="GO" id="GO:0055085">
    <property type="term" value="P:transmembrane transport"/>
    <property type="evidence" value="ECO:0007669"/>
    <property type="project" value="InterPro"/>
</dbReference>
<dbReference type="InterPro" id="IPR032823">
    <property type="entry name" value="BCA_ABC_TP_C"/>
</dbReference>
<dbReference type="PANTHER" id="PTHR45772">
    <property type="entry name" value="CONSERVED COMPONENT OF ABC TRANSPORTER FOR NATURAL AMINO ACIDS-RELATED"/>
    <property type="match status" value="1"/>
</dbReference>
<dbReference type="CDD" id="cd03218">
    <property type="entry name" value="ABC_YhbG"/>
    <property type="match status" value="1"/>
</dbReference>
<evidence type="ECO:0000256" key="12">
    <source>
        <dbReference type="ARBA" id="ARBA00023136"/>
    </source>
</evidence>
<evidence type="ECO:0000256" key="5">
    <source>
        <dbReference type="ARBA" id="ARBA00022448"/>
    </source>
</evidence>
<comment type="subunit">
    <text evidence="14">Component of the lipopolysaccharide transport and assembly complex. The LptBFG transporter is composed of two ATP-binding proteins (LptB) and two transmembrane proteins (LptF and LptG).</text>
</comment>
<dbReference type="NCBIfam" id="TIGR04406">
    <property type="entry name" value="LPS_export_lptB"/>
    <property type="match status" value="1"/>
</dbReference>
<keyword evidence="12" id="KW-0472">Membrane</keyword>
<dbReference type="Gene3D" id="3.40.50.300">
    <property type="entry name" value="P-loop containing nucleotide triphosphate hydrolases"/>
    <property type="match status" value="1"/>
</dbReference>
<reference evidence="17 18" key="1">
    <citation type="submission" date="2015-11" db="EMBL/GenBank/DDBJ databases">
        <title>A Two-component Flavoprotein Monooxygenase System MeaXY Responsible for para-Hydroxylation of 2-Methyl-6-ethylaniline and 2,6-Diethylaniline in Sphingobium baderi DE-13.</title>
        <authorList>
            <person name="Cheng M."/>
            <person name="Meng Q."/>
            <person name="Yang Y."/>
            <person name="Chu C."/>
            <person name="Yan X."/>
            <person name="He J."/>
            <person name="Li S."/>
        </authorList>
    </citation>
    <scope>NUCLEOTIDE SEQUENCE [LARGE SCALE GENOMIC DNA]</scope>
    <source>
        <strain evidence="17 18">DE-13</strain>
        <plasmid evidence="18">Plasmid pDE1</plasmid>
    </source>
</reference>
<comment type="similarity">
    <text evidence="3">Belongs to the ABC transporter superfamily. Outer membrane lipopolysaccharide export (TC 1.B.42) family.</text>
</comment>
<evidence type="ECO:0000313" key="17">
    <source>
        <dbReference type="EMBL" id="ALR22962.1"/>
    </source>
</evidence>
<evidence type="ECO:0000256" key="15">
    <source>
        <dbReference type="SAM" id="MobiDB-lite"/>
    </source>
</evidence>
<geneLocation type="plasmid" evidence="17 18">
    <name>pDE1</name>
</geneLocation>
<keyword evidence="17" id="KW-0614">Plasmid</keyword>
<evidence type="ECO:0000256" key="2">
    <source>
        <dbReference type="ARBA" id="ARBA00004515"/>
    </source>
</evidence>
<dbReference type="InterPro" id="IPR027417">
    <property type="entry name" value="P-loop_NTPase"/>
</dbReference>
<dbReference type="SMART" id="SM00382">
    <property type="entry name" value="AAA"/>
    <property type="match status" value="1"/>
</dbReference>
<evidence type="ECO:0000256" key="3">
    <source>
        <dbReference type="ARBA" id="ARBA00010865"/>
    </source>
</evidence>
<dbReference type="GO" id="GO:0005524">
    <property type="term" value="F:ATP binding"/>
    <property type="evidence" value="ECO:0007669"/>
    <property type="project" value="UniProtKB-KW"/>
</dbReference>
<evidence type="ECO:0000256" key="6">
    <source>
        <dbReference type="ARBA" id="ARBA00022475"/>
    </source>
</evidence>
<sequence>MFDEAPSLDSGSGSGQTPDPDAARPGVGAGPRPAVTFALSVRRLEKSFGSRKVLDSVSLDVAPGEVVGLLGPNGAGKTVCFYGIMGINRLDGGQILLDGEDVTALPMDGRGKRGLGYLPQEASIFRGMSVEENIRAVLELRLRDKDAIDRRLDELLGDFGITRLRALPAPALSGGERRRCEIARAMAADPKVILLDEPFAGIDPMSIADIKAMVRQLRQRGVGILITDHNVHEMLDLVDRAYVIHAGKLLFAGTPQAVLHDPDVRRLYLGEDFEE</sequence>
<keyword evidence="9" id="KW-0547">Nucleotide-binding</keyword>
<dbReference type="InterPro" id="IPR003593">
    <property type="entry name" value="AAA+_ATPase"/>
</dbReference>
<gene>
    <name evidence="17" type="ORF">ATN00_20985</name>
</gene>
<dbReference type="GO" id="GO:0043190">
    <property type="term" value="C:ATP-binding cassette (ABC) transporter complex"/>
    <property type="evidence" value="ECO:0007669"/>
    <property type="project" value="InterPro"/>
</dbReference>
<evidence type="ECO:0000256" key="4">
    <source>
        <dbReference type="ARBA" id="ARBA00017803"/>
    </source>
</evidence>
<evidence type="ECO:0000259" key="16">
    <source>
        <dbReference type="PROSITE" id="PS50893"/>
    </source>
</evidence>
<evidence type="ECO:0000256" key="13">
    <source>
        <dbReference type="ARBA" id="ARBA00024818"/>
    </source>
</evidence>
<name>A0A0S3F5P2_9SPHN</name>
<keyword evidence="8" id="KW-0997">Cell inner membrane</keyword>
<evidence type="ECO:0000256" key="10">
    <source>
        <dbReference type="ARBA" id="ARBA00022840"/>
    </source>
</evidence>
<dbReference type="InterPro" id="IPR003439">
    <property type="entry name" value="ABC_transporter-like_ATP-bd"/>
</dbReference>
<keyword evidence="6" id="KW-1003">Cell membrane</keyword>
<accession>A0A0S3F5P2</accession>
<keyword evidence="10 17" id="KW-0067">ATP-binding</keyword>
<evidence type="ECO:0000256" key="14">
    <source>
        <dbReference type="ARBA" id="ARBA00026081"/>
    </source>
</evidence>
<dbReference type="GO" id="GO:0005737">
    <property type="term" value="C:cytoplasm"/>
    <property type="evidence" value="ECO:0007669"/>
    <property type="project" value="UniProtKB-SubCell"/>
</dbReference>
<dbReference type="KEGG" id="sbd:ATN00_20985"/>
<dbReference type="EMBL" id="CP013265">
    <property type="protein sequence ID" value="ALR22962.1"/>
    <property type="molecule type" value="Genomic_DNA"/>
</dbReference>
<feature type="domain" description="ABC transporter" evidence="16">
    <location>
        <begin position="39"/>
        <end position="271"/>
    </location>
</feature>
<dbReference type="Pfam" id="PF00005">
    <property type="entry name" value="ABC_tran"/>
    <property type="match status" value="1"/>
</dbReference>
<proteinExistence type="inferred from homology"/>
<dbReference type="Proteomes" id="UP000056968">
    <property type="component" value="Plasmid pDE1"/>
</dbReference>
<keyword evidence="11" id="KW-1278">Translocase</keyword>
<dbReference type="Pfam" id="PF12399">
    <property type="entry name" value="BCA_ABC_TP_C"/>
    <property type="match status" value="1"/>
</dbReference>
<dbReference type="PANTHER" id="PTHR45772:SF10">
    <property type="entry name" value="LIPOPOLYSACCHARIDE EXPORT SYSTEM ATP-BINDING PROTEIN LPTB"/>
    <property type="match status" value="1"/>
</dbReference>
<comment type="subcellular location">
    <subcellularLocation>
        <location evidence="2">Cell inner membrane</location>
        <topology evidence="2">Peripheral membrane protein</topology>
        <orientation evidence="2">Cytoplasmic side</orientation>
    </subcellularLocation>
    <subcellularLocation>
        <location evidence="1">Cytoplasm</location>
    </subcellularLocation>
</comment>
<dbReference type="InterPro" id="IPR051120">
    <property type="entry name" value="ABC_AA/LPS_Transport"/>
</dbReference>
<organism evidence="17 18">
    <name type="scientific">Sphingobium baderi</name>
    <dbReference type="NCBI Taxonomy" id="1332080"/>
    <lineage>
        <taxon>Bacteria</taxon>
        <taxon>Pseudomonadati</taxon>
        <taxon>Pseudomonadota</taxon>
        <taxon>Alphaproteobacteria</taxon>
        <taxon>Sphingomonadales</taxon>
        <taxon>Sphingomonadaceae</taxon>
        <taxon>Sphingobium</taxon>
    </lineage>
</organism>
<dbReference type="AlphaFoldDB" id="A0A0S3F5P2"/>
<feature type="region of interest" description="Disordered" evidence="15">
    <location>
        <begin position="1"/>
        <end position="30"/>
    </location>
</feature>